<accession>A0A6G1GFQ1</accession>
<evidence type="ECO:0000313" key="2">
    <source>
        <dbReference type="Proteomes" id="UP000504638"/>
    </source>
</evidence>
<dbReference type="OrthoDB" id="5391496at2759"/>
<dbReference type="AlphaFoldDB" id="A0A6G1GFQ1"/>
<dbReference type="EMBL" id="ML975149">
    <property type="protein sequence ID" value="KAF1816822.1"/>
    <property type="molecule type" value="Genomic_DNA"/>
</dbReference>
<sequence>MESNKRPLAVRGSLLAFLTHFLSVQRPPSSLIICSTEEGFLEGLTGPSASASLGVLQALLCPTLEHIHTHEQVHVAFCPSVQSLKAYLSVFEACSKPNPEHESGQRRPILAVINLISVHEGTSSDSAQGLSRACAMAVEAAIRTGLELMFFETAEIPRRYDGWERQVGILSSTTRSFRSGERAWVGRTVPVKAMLGRWCRFVELEESLF</sequence>
<dbReference type="GeneID" id="54417826"/>
<name>A0A6G1GFQ1_9PEZI</name>
<gene>
    <name evidence="1 3" type="ORF">P152DRAFT_426140</name>
</gene>
<protein>
    <submittedName>
        <fullName evidence="1 3">Uncharacterized protein</fullName>
    </submittedName>
</protein>
<dbReference type="Proteomes" id="UP000504638">
    <property type="component" value="Unplaced"/>
</dbReference>
<dbReference type="RefSeq" id="XP_033538453.1">
    <property type="nucleotide sequence ID" value="XM_033677256.1"/>
</dbReference>
<proteinExistence type="predicted"/>
<reference evidence="3" key="3">
    <citation type="submission" date="2025-04" db="UniProtKB">
        <authorList>
            <consortium name="RefSeq"/>
        </authorList>
    </citation>
    <scope>IDENTIFICATION</scope>
    <source>
        <strain evidence="3">CBS 781.70</strain>
    </source>
</reference>
<evidence type="ECO:0000313" key="3">
    <source>
        <dbReference type="RefSeq" id="XP_033538453.1"/>
    </source>
</evidence>
<reference evidence="3" key="2">
    <citation type="submission" date="2020-04" db="EMBL/GenBank/DDBJ databases">
        <authorList>
            <consortium name="NCBI Genome Project"/>
        </authorList>
    </citation>
    <scope>NUCLEOTIDE SEQUENCE</scope>
    <source>
        <strain evidence="3">CBS 781.70</strain>
    </source>
</reference>
<reference evidence="1 3" key="1">
    <citation type="submission" date="2020-01" db="EMBL/GenBank/DDBJ databases">
        <authorList>
            <consortium name="DOE Joint Genome Institute"/>
            <person name="Haridas S."/>
            <person name="Albert R."/>
            <person name="Binder M."/>
            <person name="Bloem J."/>
            <person name="Labutti K."/>
            <person name="Salamov A."/>
            <person name="Andreopoulos B."/>
            <person name="Baker S.E."/>
            <person name="Barry K."/>
            <person name="Bills G."/>
            <person name="Bluhm B.H."/>
            <person name="Cannon C."/>
            <person name="Castanera R."/>
            <person name="Culley D.E."/>
            <person name="Daum C."/>
            <person name="Ezra D."/>
            <person name="Gonzalez J.B."/>
            <person name="Henrissat B."/>
            <person name="Kuo A."/>
            <person name="Liang C."/>
            <person name="Lipzen A."/>
            <person name="Lutzoni F."/>
            <person name="Magnuson J."/>
            <person name="Mondo S."/>
            <person name="Nolan M."/>
            <person name="Ohm R."/>
            <person name="Pangilinan J."/>
            <person name="Park H.-J."/>
            <person name="Ramirez L."/>
            <person name="Alfaro M."/>
            <person name="Sun H."/>
            <person name="Tritt A."/>
            <person name="Yoshinaga Y."/>
            <person name="Zwiers L.-H."/>
            <person name="Turgeon B.G."/>
            <person name="Goodwin S.B."/>
            <person name="Spatafora J.W."/>
            <person name="Crous P.W."/>
            <person name="Grigoriev I.V."/>
        </authorList>
    </citation>
    <scope>NUCLEOTIDE SEQUENCE</scope>
    <source>
        <strain evidence="1 3">CBS 781.70</strain>
    </source>
</reference>
<keyword evidence="2" id="KW-1185">Reference proteome</keyword>
<organism evidence="1">
    <name type="scientific">Eremomyces bilateralis CBS 781.70</name>
    <dbReference type="NCBI Taxonomy" id="1392243"/>
    <lineage>
        <taxon>Eukaryota</taxon>
        <taxon>Fungi</taxon>
        <taxon>Dikarya</taxon>
        <taxon>Ascomycota</taxon>
        <taxon>Pezizomycotina</taxon>
        <taxon>Dothideomycetes</taxon>
        <taxon>Dothideomycetes incertae sedis</taxon>
        <taxon>Eremomycetales</taxon>
        <taxon>Eremomycetaceae</taxon>
        <taxon>Eremomyces</taxon>
    </lineage>
</organism>
<evidence type="ECO:0000313" key="1">
    <source>
        <dbReference type="EMBL" id="KAF1816822.1"/>
    </source>
</evidence>